<keyword evidence="3" id="KW-1185">Reference proteome</keyword>
<gene>
    <name evidence="2" type="ORF">JY500_06005</name>
</gene>
<proteinExistence type="predicted"/>
<dbReference type="SUPFAM" id="SSF53067">
    <property type="entry name" value="Actin-like ATPase domain"/>
    <property type="match status" value="1"/>
</dbReference>
<dbReference type="InterPro" id="IPR043129">
    <property type="entry name" value="ATPase_NBD"/>
</dbReference>
<accession>A0ABX7M8W5</accession>
<evidence type="ECO:0000313" key="3">
    <source>
        <dbReference type="Proteomes" id="UP000663570"/>
    </source>
</evidence>
<organism evidence="2 3">
    <name type="scientific">Niveibacterium microcysteis</name>
    <dbReference type="NCBI Taxonomy" id="2811415"/>
    <lineage>
        <taxon>Bacteria</taxon>
        <taxon>Pseudomonadati</taxon>
        <taxon>Pseudomonadota</taxon>
        <taxon>Betaproteobacteria</taxon>
        <taxon>Rhodocyclales</taxon>
        <taxon>Rhodocyclaceae</taxon>
        <taxon>Niveibacterium</taxon>
    </lineage>
</organism>
<name>A0ABX7M8W5_9RHOO</name>
<feature type="domain" description="Actin-like protein N-terminal" evidence="1">
    <location>
        <begin position="22"/>
        <end position="128"/>
    </location>
</feature>
<evidence type="ECO:0000259" key="1">
    <source>
        <dbReference type="Pfam" id="PF17989"/>
    </source>
</evidence>
<evidence type="ECO:0000313" key="2">
    <source>
        <dbReference type="EMBL" id="QSI78189.1"/>
    </source>
</evidence>
<dbReference type="Pfam" id="PF17989">
    <property type="entry name" value="ALP_N"/>
    <property type="match status" value="1"/>
</dbReference>
<dbReference type="InterPro" id="IPR040607">
    <property type="entry name" value="ALP_N"/>
</dbReference>
<dbReference type="Proteomes" id="UP000663570">
    <property type="component" value="Chromosome"/>
</dbReference>
<dbReference type="CDD" id="cd10227">
    <property type="entry name" value="ASKHA_NBD_ParM-like"/>
    <property type="match status" value="1"/>
</dbReference>
<reference evidence="2 3" key="1">
    <citation type="submission" date="2021-02" db="EMBL/GenBank/DDBJ databases">
        <title>Niveibacterium changnyeongensis HC41.</title>
        <authorList>
            <person name="Kang M."/>
        </authorList>
    </citation>
    <scope>NUCLEOTIDE SEQUENCE [LARGE SCALE GENOMIC DNA]</scope>
    <source>
        <strain evidence="2 3">HC41</strain>
    </source>
</reference>
<dbReference type="Gene3D" id="3.30.420.40">
    <property type="match status" value="1"/>
</dbReference>
<protein>
    <recommendedName>
        <fullName evidence="1">Actin-like protein N-terminal domain-containing protein</fullName>
    </recommendedName>
</protein>
<dbReference type="RefSeq" id="WP_206255501.1">
    <property type="nucleotide sequence ID" value="NZ_CP071060.1"/>
</dbReference>
<sequence>MLVESIVADDDESNDRVDGFHWDSCAIFAVGEQTFAVGAGARKLLTGNSTCKTFNPDFCTTEHYRALVYAAMAAQSSNRIDVLVLGLPVHTFELYRDRLIEDFTGERQITATRKVTVQPLKVGPQPMGGFYDHAERVTYEEVKMARMLTIAPGHNTRDGYCTVGARPMDTRRTRNRLPACRAYKRAREEGNACSAKAHHSKIDSAP</sequence>
<dbReference type="EMBL" id="CP071060">
    <property type="protein sequence ID" value="QSI78189.1"/>
    <property type="molecule type" value="Genomic_DNA"/>
</dbReference>